<accession>A0A8T0CJQ9</accession>
<dbReference type="GO" id="GO:0006044">
    <property type="term" value="P:N-acetylglucosamine metabolic process"/>
    <property type="evidence" value="ECO:0007669"/>
    <property type="project" value="TreeGrafter"/>
</dbReference>
<dbReference type="PANTHER" id="PTHR35020:SF2">
    <property type="entry name" value="N-ACETYLGLUCOSAMINE-INDUCED PROTEIN 1"/>
    <property type="match status" value="1"/>
</dbReference>
<name>A0A8T0CJQ9_CORYI</name>
<evidence type="ECO:0000313" key="2">
    <source>
        <dbReference type="Proteomes" id="UP000806378"/>
    </source>
</evidence>
<protein>
    <recommendedName>
        <fullName evidence="3">N-acetylglucosamine-induced protein 1</fullName>
    </recommendedName>
</protein>
<dbReference type="Pfam" id="PF12239">
    <property type="entry name" value="DUF3605"/>
    <property type="match status" value="1"/>
</dbReference>
<proteinExistence type="predicted"/>
<dbReference type="Gramene" id="rna-gnl|WGS:JABURB|Cocit.L5513.1">
    <property type="protein sequence ID" value="cds-KAF7846035.1"/>
    <property type="gene ID" value="gene-BT93_L5513"/>
</dbReference>
<dbReference type="AlphaFoldDB" id="A0A8T0CJQ9"/>
<dbReference type="EMBL" id="MU096194">
    <property type="protein sequence ID" value="KAF7846035.1"/>
    <property type="molecule type" value="Genomic_DNA"/>
</dbReference>
<gene>
    <name evidence="1" type="ORF">BT93_L5513</name>
</gene>
<comment type="caution">
    <text evidence="1">The sequence shown here is derived from an EMBL/GenBank/DDBJ whole genome shotgun (WGS) entry which is preliminary data.</text>
</comment>
<organism evidence="1 2">
    <name type="scientific">Corymbia citriodora subsp. variegata</name>
    <dbReference type="NCBI Taxonomy" id="360336"/>
    <lineage>
        <taxon>Eukaryota</taxon>
        <taxon>Viridiplantae</taxon>
        <taxon>Streptophyta</taxon>
        <taxon>Embryophyta</taxon>
        <taxon>Tracheophyta</taxon>
        <taxon>Spermatophyta</taxon>
        <taxon>Magnoliopsida</taxon>
        <taxon>eudicotyledons</taxon>
        <taxon>Gunneridae</taxon>
        <taxon>Pentapetalae</taxon>
        <taxon>rosids</taxon>
        <taxon>malvids</taxon>
        <taxon>Myrtales</taxon>
        <taxon>Myrtaceae</taxon>
        <taxon>Myrtoideae</taxon>
        <taxon>Eucalypteae</taxon>
        <taxon>Corymbia</taxon>
    </lineage>
</organism>
<keyword evidence="2" id="KW-1185">Reference proteome</keyword>
<evidence type="ECO:0008006" key="3">
    <source>
        <dbReference type="Google" id="ProtNLM"/>
    </source>
</evidence>
<dbReference type="OrthoDB" id="10053431at2759"/>
<dbReference type="GO" id="GO:0005737">
    <property type="term" value="C:cytoplasm"/>
    <property type="evidence" value="ECO:0007669"/>
    <property type="project" value="TreeGrafter"/>
</dbReference>
<dbReference type="PANTHER" id="PTHR35020">
    <property type="entry name" value="N-ACETYLGLUCOSAMINE-INDUCED PROTEIN 1"/>
    <property type="match status" value="1"/>
</dbReference>
<sequence length="154" mass="18026">MQWSAETREKYGSVIDFIVQIRLKWESLPDMNPETGSLFKLDNPVPFKSSKDWKVLLNDWPYGFEPGIVHMIVWLKHRLETEPVLGDLTLAARLQVQDFIEKTFQRDIDNLPGTSDRIVWFKNWTALQTVPGIDHIHVLVRDIPQSMLQKWLNA</sequence>
<evidence type="ECO:0000313" key="1">
    <source>
        <dbReference type="EMBL" id="KAF7846035.1"/>
    </source>
</evidence>
<dbReference type="Proteomes" id="UP000806378">
    <property type="component" value="Unassembled WGS sequence"/>
</dbReference>
<dbReference type="InterPro" id="IPR022036">
    <property type="entry name" value="DUF3605"/>
</dbReference>
<reference evidence="1" key="1">
    <citation type="submission" date="2020-05" db="EMBL/GenBank/DDBJ databases">
        <title>WGS assembly of Corymbia citriodora subspecies variegata.</title>
        <authorList>
            <person name="Barry K."/>
            <person name="Hundley H."/>
            <person name="Shu S."/>
            <person name="Jenkins J."/>
            <person name="Grimwood J."/>
            <person name="Baten A."/>
        </authorList>
    </citation>
    <scope>NUCLEOTIDE SEQUENCE</scope>
    <source>
        <strain evidence="1">CV2-018</strain>
    </source>
</reference>